<proteinExistence type="predicted"/>
<gene>
    <name evidence="2" type="ORF">BO72DRAFT_529751</name>
</gene>
<feature type="region of interest" description="Disordered" evidence="1">
    <location>
        <begin position="1"/>
        <end position="27"/>
    </location>
</feature>
<evidence type="ECO:0000256" key="1">
    <source>
        <dbReference type="SAM" id="MobiDB-lite"/>
    </source>
</evidence>
<dbReference type="Proteomes" id="UP000249789">
    <property type="component" value="Unassembled WGS sequence"/>
</dbReference>
<dbReference type="OrthoDB" id="4314040at2759"/>
<reference evidence="2 3" key="1">
    <citation type="submission" date="2018-02" db="EMBL/GenBank/DDBJ databases">
        <title>The genomes of Aspergillus section Nigri reveals drivers in fungal speciation.</title>
        <authorList>
            <consortium name="DOE Joint Genome Institute"/>
            <person name="Vesth T.C."/>
            <person name="Nybo J."/>
            <person name="Theobald S."/>
            <person name="Brandl J."/>
            <person name="Frisvad J.C."/>
            <person name="Nielsen K.F."/>
            <person name="Lyhne E.K."/>
            <person name="Kogle M.E."/>
            <person name="Kuo A."/>
            <person name="Riley R."/>
            <person name="Clum A."/>
            <person name="Nolan M."/>
            <person name="Lipzen A."/>
            <person name="Salamov A."/>
            <person name="Henrissat B."/>
            <person name="Wiebenga A."/>
            <person name="De vries R.P."/>
            <person name="Grigoriev I.V."/>
            <person name="Mortensen U.H."/>
            <person name="Andersen M.R."/>
            <person name="Baker S.E."/>
        </authorList>
    </citation>
    <scope>NUCLEOTIDE SEQUENCE [LARGE SCALE GENOMIC DNA]</scope>
    <source>
        <strain evidence="2 3">CBS 313.89</strain>
    </source>
</reference>
<sequence>MARRRHRFSESAHPRNPGCQLSSKKGLRSSIGPSILTEALEFIVEDQAVEHPAAPAPVEADSDILWAWRLVAATSYLWQEFVDIIAPSITIDNQTPDNEFTKHICFTATGKPGLFSAVVFLAYSVRVNWTFQKPPSSSIDVTDLTTTALTMEQQAVAYIDDTIFSEENTPSSSHEEPDSHPQRWLSTLSSLITLKSTYIAAGNTHSLRCCLEHAVRLARDGFTTDSPSANPFYFWSAGWGIRIMWLYWMRRITPTPPDFYTIAARQEHGGSSSNDALLFHNFNTFLSISHCMADLLYRLGQVLHHSTTKDRPGGLHSESEDVETRMQVLIRRLKHYKKKSHEELPSHLDIYNEALVHSGQVPAQGLQFDHCAFPL</sequence>
<organism evidence="2 3">
    <name type="scientific">Aspergillus fijiensis CBS 313.89</name>
    <dbReference type="NCBI Taxonomy" id="1448319"/>
    <lineage>
        <taxon>Eukaryota</taxon>
        <taxon>Fungi</taxon>
        <taxon>Dikarya</taxon>
        <taxon>Ascomycota</taxon>
        <taxon>Pezizomycotina</taxon>
        <taxon>Eurotiomycetes</taxon>
        <taxon>Eurotiomycetidae</taxon>
        <taxon>Eurotiales</taxon>
        <taxon>Aspergillaceae</taxon>
        <taxon>Aspergillus</taxon>
    </lineage>
</organism>
<evidence type="ECO:0000313" key="2">
    <source>
        <dbReference type="EMBL" id="RAK74957.1"/>
    </source>
</evidence>
<keyword evidence="3" id="KW-1185">Reference proteome</keyword>
<evidence type="ECO:0008006" key="4">
    <source>
        <dbReference type="Google" id="ProtNLM"/>
    </source>
</evidence>
<dbReference type="EMBL" id="KZ824663">
    <property type="protein sequence ID" value="RAK74957.1"/>
    <property type="molecule type" value="Genomic_DNA"/>
</dbReference>
<dbReference type="VEuPathDB" id="FungiDB:BO72DRAFT_529751"/>
<dbReference type="RefSeq" id="XP_040798967.1">
    <property type="nucleotide sequence ID" value="XM_040950257.1"/>
</dbReference>
<dbReference type="GeneID" id="63867592"/>
<protein>
    <recommendedName>
        <fullName evidence="4">Transcription factor domain-containing protein</fullName>
    </recommendedName>
</protein>
<name>A0A8G1VW84_9EURO</name>
<dbReference type="AlphaFoldDB" id="A0A8G1VW84"/>
<accession>A0A8G1VW84</accession>
<evidence type="ECO:0000313" key="3">
    <source>
        <dbReference type="Proteomes" id="UP000249789"/>
    </source>
</evidence>